<feature type="chain" id="PRO_5023325870" description="Protease cofactor" evidence="16">
    <location>
        <begin position="225"/>
        <end position="235"/>
    </location>
</feature>
<evidence type="ECO:0000256" key="8">
    <source>
        <dbReference type="ARBA" id="ARBA00022921"/>
    </source>
</evidence>
<feature type="short sequence motif" description="Nuclear export signal" evidence="16">
    <location>
        <begin position="65"/>
        <end position="74"/>
    </location>
</feature>
<gene>
    <name evidence="16" type="primary">L3</name>
</gene>
<evidence type="ECO:0000256" key="15">
    <source>
        <dbReference type="ARBA" id="ARBA00023296"/>
    </source>
</evidence>
<evidence type="ECO:0000256" key="12">
    <source>
        <dbReference type="ARBA" id="ARBA00023120"/>
    </source>
</evidence>
<evidence type="ECO:0000256" key="5">
    <source>
        <dbReference type="ARBA" id="ARBA00022612"/>
    </source>
</evidence>
<feature type="site" description="Cleavage; by viral protease" evidence="16">
    <location>
        <begin position="31"/>
        <end position="32"/>
    </location>
</feature>
<comment type="function">
    <text evidence="16">Protease cofactor: Cofactor that activates the viral protease. Binds to viral protease in a 1:1 ratio.</text>
</comment>
<evidence type="ECO:0000256" key="7">
    <source>
        <dbReference type="ARBA" id="ARBA00022844"/>
    </source>
</evidence>
<feature type="short sequence motif" description="PPXY motif" evidence="16">
    <location>
        <begin position="153"/>
        <end position="156"/>
    </location>
</feature>
<keyword evidence="4 16" id="KW-1162">Viral penetration into host cytoplasm</keyword>
<comment type="subunit">
    <molecule>Protease cofactor</molecule>
    <text evidence="16">Heterodimer with the viral protease; disulfide-linked. Interacts with the viral protease.</text>
</comment>
<keyword evidence="9 16" id="KW-0118">Viral capsid assembly</keyword>
<comment type="function">
    <text evidence="16">Pre-protein VI: During virus assembly, promotes hexon trimers nuclear import through nuclear pore complexes via an importin alpha/beta-dependent mechanism. By analogy to herpesviruses capsid assembly, might act as a chaperone to promote the formation of the icosahedral capsid.</text>
</comment>
<proteinExistence type="evidence at transcript level"/>
<keyword evidence="5 16" id="KW-1188">Viral release from host cell</keyword>
<feature type="region of interest" description="Interaction with hexon protein" evidence="16">
    <location>
        <begin position="46"/>
        <end position="72"/>
    </location>
</feature>
<dbReference type="GO" id="GO:0019028">
    <property type="term" value="C:viral capsid"/>
    <property type="evidence" value="ECO:0007669"/>
    <property type="project" value="UniProtKB-UniRule"/>
</dbReference>
<evidence type="ECO:0000256" key="16">
    <source>
        <dbReference type="HAMAP-Rule" id="MF_04048"/>
    </source>
</evidence>
<evidence type="ECO:0000256" key="1">
    <source>
        <dbReference type="ARBA" id="ARBA00022561"/>
    </source>
</evidence>
<evidence type="ECO:0000256" key="13">
    <source>
        <dbReference type="ARBA" id="ARBA00023157"/>
    </source>
</evidence>
<keyword evidence="16" id="KW-0597">Phosphoprotein</keyword>
<keyword evidence="7 16" id="KW-0946">Virion</keyword>
<feature type="disulfide bond" description="Interchain (with Adenovirus protease)" evidence="16">
    <location>
        <position position="234"/>
    </location>
</feature>
<dbReference type="GO" id="GO:0046729">
    <property type="term" value="C:viral procapsid"/>
    <property type="evidence" value="ECO:0007669"/>
    <property type="project" value="UniProtKB-UniRule"/>
</dbReference>
<evidence type="ECO:0000256" key="2">
    <source>
        <dbReference type="ARBA" id="ARBA00022562"/>
    </source>
</evidence>
<comment type="subunit">
    <molecule>Pre-protein VI</molecule>
    <text evidence="16">Interacts with hexon protein; this interaction allows nuclear import of hexon trimers and possibly pre-capsid assembly. Interacts (via C-terminal NLS) with importin alpha/beta.</text>
</comment>
<keyword evidence="2 16" id="KW-1048">Host nucleus</keyword>
<comment type="caution">
    <text evidence="16">Lacks conserved residue(s) required for the propagation of feature annotation.</text>
</comment>
<evidence type="ECO:0000256" key="17">
    <source>
        <dbReference type="SAM" id="MobiDB-lite"/>
    </source>
</evidence>
<evidence type="ECO:0000256" key="11">
    <source>
        <dbReference type="ARBA" id="ARBA00023099"/>
    </source>
</evidence>
<dbReference type="GO" id="GO:0019076">
    <property type="term" value="P:viral release from host cell"/>
    <property type="evidence" value="ECO:0007669"/>
    <property type="project" value="UniProtKB-UniRule"/>
</dbReference>
<feature type="region of interest" description="Amphipathic alpha-helix essential for membrane lytic activity" evidence="16">
    <location>
        <begin position="32"/>
        <end position="52"/>
    </location>
</feature>
<feature type="region of interest" description="Binds to importin alpha/beta, involved in hexon nuclear import" evidence="16">
    <location>
        <begin position="225"/>
        <end position="235"/>
    </location>
</feature>
<dbReference type="Proteomes" id="UP000201505">
    <property type="component" value="Segment"/>
</dbReference>
<dbReference type="HAMAP" id="MF_04048">
    <property type="entry name" value="ADV_CAP6"/>
    <property type="match status" value="1"/>
</dbReference>
<keyword evidence="11 16" id="KW-1174">Viral penetration via lysis of host organellar membrane</keyword>
<dbReference type="GO" id="GO:0030430">
    <property type="term" value="C:host cell cytoplasm"/>
    <property type="evidence" value="ECO:0007669"/>
    <property type="project" value="UniProtKB-SubCell"/>
</dbReference>
<dbReference type="GO" id="GO:0042025">
    <property type="term" value="C:host cell nucleus"/>
    <property type="evidence" value="ECO:0007669"/>
    <property type="project" value="UniProtKB-SubCell"/>
</dbReference>
<keyword evidence="15 16" id="KW-1160">Virus entry into host cell</keyword>
<dbReference type="EMBL" id="KY427939">
    <property type="protein sequence ID" value="ARE31888.1"/>
    <property type="molecule type" value="Genomic_DNA"/>
</dbReference>
<evidence type="ECO:0000313" key="19">
    <source>
        <dbReference type="Proteomes" id="UP000201505"/>
    </source>
</evidence>
<keyword evidence="14 16" id="KW-1035">Host cytoplasm</keyword>
<dbReference type="GO" id="GO:0039664">
    <property type="term" value="P:lysis of host organelle involved in viral entry into host cell"/>
    <property type="evidence" value="ECO:0007669"/>
    <property type="project" value="UniProtKB-UniRule"/>
</dbReference>
<feature type="region of interest" description="Involved in endosomal membrane lysis" evidence="16">
    <location>
        <begin position="34"/>
        <end position="51"/>
    </location>
</feature>
<organism evidence="18 19">
    <name type="scientific">red squirrel adenovirus 1</name>
    <dbReference type="NCBI Taxonomy" id="2773314"/>
    <lineage>
        <taxon>Viruses</taxon>
        <taxon>Varidnaviria</taxon>
        <taxon>Bamfordvirae</taxon>
        <taxon>Preplasmiviricota</taxon>
        <taxon>Polisuviricotina</taxon>
        <taxon>Pharingeaviricetes</taxon>
        <taxon>Rowavirales</taxon>
        <taxon>Adenoviridae</taxon>
        <taxon>Mastadenovirus</taxon>
        <taxon>Mastadenovirus sciuri</taxon>
        <taxon>Squirrel mastadenovirus A</taxon>
    </lineage>
</organism>
<keyword evidence="19" id="KW-1185">Reference proteome</keyword>
<comment type="subcellular location">
    <molecule>Endosome lysis protein</molecule>
    <subcellularLocation>
        <location evidence="16">Virion</location>
    </subcellularLocation>
    <text evidence="16">Associates with the base of each peripentonal hexon on the capsid interior. Present in around 360 copies per virion.</text>
</comment>
<dbReference type="InterPro" id="IPR004243">
    <property type="entry name" value="McpVI"/>
</dbReference>
<evidence type="ECO:0000313" key="18">
    <source>
        <dbReference type="EMBL" id="ARE31888.1"/>
    </source>
</evidence>
<keyword evidence="12 16" id="KW-1176">Cytoplasmic inwards viral transport</keyword>
<name>A0A240FBG3_9ADEN</name>
<accession>A0A240FBG3</accession>
<evidence type="ECO:0000256" key="6">
    <source>
        <dbReference type="ARBA" id="ARBA00022843"/>
    </source>
</evidence>
<feature type="propeptide" id="PRO_5011801443" evidence="16">
    <location>
        <begin position="1"/>
        <end position="31"/>
    </location>
</feature>
<dbReference type="GO" id="GO:0075521">
    <property type="term" value="P:microtubule-dependent intracellular transport of viral material towards nucleus"/>
    <property type="evidence" value="ECO:0007669"/>
    <property type="project" value="UniProtKB-UniRule"/>
</dbReference>
<comment type="miscellaneous">
    <text evidence="16">All late proteins expressed from the major late promoter are produced by alternative splicing and alternative polyadenylation of the same gene giving rise to non-overlapping ORFs. A leader sequence is present in the N-terminus of all these mRNAs and is recognized by the viral shutoff protein to provide expression although conventional translation via ribosome scanning from the cap has been shut off in the host cell.</text>
</comment>
<keyword evidence="8 16" id="KW-0426">Late protein</keyword>
<feature type="region of interest" description="Disordered" evidence="17">
    <location>
        <begin position="108"/>
        <end position="136"/>
    </location>
</feature>
<feature type="short sequence motif" description="Nuclear export signal" evidence="16">
    <location>
        <begin position="216"/>
        <end position="227"/>
    </location>
</feature>
<comment type="subcellular location">
    <molecule>Pre-protein VI</molecule>
    <subcellularLocation>
        <location evidence="16">Host nucleus</location>
    </subcellularLocation>
    <subcellularLocation>
        <location evidence="16">Host cytoplasm</location>
    </subcellularLocation>
    <text evidence="16">Shuttles between host cytoplasm and nucleus.</text>
</comment>
<sequence length="236" mass="25915">MEDITFSALAPRRGTRPMLGSEIGTSAMSGGAFNWGSLWSGLKNFGSTIKNFGVKTWNSSTGQALRDKLKDTKVQEKIVDGIAAGVHGALDIARQELDKKIAQRLDNPVPVPLEPTPQVETKPAPTMEPPVAPVNIKRPRDDEEELIIMNEQPPAYDDLYPDKSPPPPLVPTTRPHPSMAKPVLSSEPVKLDEPIPIAPISQPSIFRPMRGHNWQSTLNSIVGLGVRSAKRRRCFY</sequence>
<dbReference type="GO" id="GO:0043657">
    <property type="term" value="C:host cell"/>
    <property type="evidence" value="ECO:0007669"/>
    <property type="project" value="GOC"/>
</dbReference>
<reference evidence="18 19" key="1">
    <citation type="journal article" date="2017" name="Arch. Virol.">
        <title>A red squirrel associated adenovirus identified by a combined microarray and deep sequencing approach.</title>
        <authorList>
            <person name="Abendroth B."/>
            <person name="Hoper D."/>
            <person name="Ulrich R.G."/>
            <person name="Larres G."/>
            <person name="Beer M."/>
        </authorList>
    </citation>
    <scope>NUCLEOTIDE SEQUENCE [LARGE SCALE GENOMIC DNA]</scope>
    <source>
        <strain evidence="18 19">DE/2013/Sciurus vulgaris/2013Pa405-00252</strain>
    </source>
</reference>
<feature type="short sequence motif" description="Nuclear localization signal" evidence="16">
    <location>
        <begin position="230"/>
        <end position="233"/>
    </location>
</feature>
<feature type="region of interest" description="Interaction with hexon protein" evidence="16">
    <location>
        <begin position="218"/>
        <end position="224"/>
    </location>
</feature>
<comment type="subunit">
    <molecule>Endosome lysis protein</molecule>
    <text evidence="16">Interacts (via PPxY motif) with host NEDD4 ubiquitine ligase; this interaction might play a role in virus intracellular transport during entry. Part of a complex composed of the core-capsid bridging protein, the endosome lysis protein VI and the hexon-linking protein VIII; these interactions bridge the virus core to the capsid. Interacts with peripentonal hexons; this interaction stabilizes the capsid by gluing two peripentonal hexons together and joining them with an adjacent group-of-nine hexon.</text>
</comment>
<keyword evidence="6 16" id="KW-0832">Ubl conjugation</keyword>
<dbReference type="Pfam" id="PF02993">
    <property type="entry name" value="MCPVI"/>
    <property type="match status" value="1"/>
</dbReference>
<keyword evidence="3 16" id="KW-0945">Host-virus interaction</keyword>
<evidence type="ECO:0000256" key="14">
    <source>
        <dbReference type="ARBA" id="ARBA00023200"/>
    </source>
</evidence>
<comment type="induction">
    <text evidence="16">Expressed in the late phase of the viral replicative cycle.</text>
</comment>
<comment type="domain">
    <text evidence="16">N-terminal amphipathic alpha-helix domain is essential for the membrane lytic activity.</text>
</comment>
<comment type="domain">
    <text evidence="16">Late-budding domains (L domains) are short sequence motifs essential for viral particle release. They can occur individually or in close proximity within structural proteins. They interacts with sorting cellular proteins of the multivesicular body (MVB) pathway. Most of these proteins are class E vacuolar protein sorting factors belonging to ESCRT-I, ESCRT-II or ESCRT-III complexes. Minor capsid protein 6 contains one L domain: a PPXY motif which binds to the WW domains of HECT (homologous to E6-AP C-terminus) E3 ubiquitin ligases, like NEDD4. In adenoviruses, this motif seems to play a role in microtubule-dependent intracellular trafficking toward the nucleus during virus entry into host cell and in suppression of DAXX-mediated repression of the immediate early E1A promoter.</text>
</comment>
<evidence type="ECO:0000256" key="10">
    <source>
        <dbReference type="ARBA" id="ARBA00022952"/>
    </source>
</evidence>
<keyword evidence="1 16" id="KW-0167">Capsid protein</keyword>
<feature type="chain" id="PRO_5023325871" description="Pre-protein VI" evidence="16">
    <location>
        <begin position="1"/>
        <end position="236"/>
    </location>
</feature>
<comment type="PTM">
    <text evidence="16">Protease cofactor: Contains the major nuclear import and export signals. Proteolytically removed during virion maturation. The processing of the C-terminus turns the precursor into a mature viral structural protein and abrogates its ability to promote hexon import and act as a potential chaperone protein.</text>
</comment>
<comment type="similarity">
    <text evidence="16">Belongs to the adenoviridae protein VI family.</text>
</comment>
<evidence type="ECO:0000256" key="4">
    <source>
        <dbReference type="ARBA" id="ARBA00022595"/>
    </source>
</evidence>
<evidence type="ECO:0000256" key="9">
    <source>
        <dbReference type="ARBA" id="ARBA00022950"/>
    </source>
</evidence>
<keyword evidence="10 16" id="KW-1177">Microtubular inwards viral transport</keyword>
<evidence type="ECO:0000256" key="3">
    <source>
        <dbReference type="ARBA" id="ARBA00022581"/>
    </source>
</evidence>
<feature type="region of interest" description="Disordered" evidence="17">
    <location>
        <begin position="154"/>
        <end position="182"/>
    </location>
</feature>
<comment type="PTM">
    <text evidence="16">Ubiquitinated by Nedd4 following partial capsid disassembly; which might play a role in intracellular virus movement during entry.</text>
</comment>
<protein>
    <recommendedName>
        <fullName evidence="16">Pre-protein VI</fullName>
        <shortName evidence="16">pVI</shortName>
    </recommendedName>
    <component>
        <recommendedName>
            <fullName evidence="16">Endosome lysis protein</fullName>
        </recommendedName>
    </component>
    <component>
        <recommendedName>
            <fullName evidence="16">Protease cofactor</fullName>
        </recommendedName>
        <alternativeName>
            <fullName evidence="16">pVI-C</fullName>
        </alternativeName>
    </component>
</protein>
<keyword evidence="13 16" id="KW-1015">Disulfide bond</keyword>
<feature type="site" description="Cleavage; by viral protease" evidence="16">
    <location>
        <begin position="224"/>
        <end position="225"/>
    </location>
</feature>
<comment type="function">
    <text evidence="16">Endosome lysis protein: Structural component of the virion that provides increased stability to the particle shell through its interaction with the core-capsid bridging protein and the hexon-linking protein VIII. Fibers shedding during virus entry into host cell allows the endosome lysis protein to be exposed as a membrane-lytic peptide. Exhibits pH-independent membrane fragmentation activity and probably mediates viral rapid escape from host endosome via organellar membrane lysis. It is not clear if it then remains partially associated with the capsid and involved in the intracellular microtubule-dependent transport of capsid to the nucleus, or if it is lost during endosomal penetration.</text>
</comment>